<evidence type="ECO:0000313" key="3">
    <source>
        <dbReference type="Proteomes" id="UP000237000"/>
    </source>
</evidence>
<name>A0A2P5ELE4_TREOI</name>
<keyword evidence="3" id="KW-1185">Reference proteome</keyword>
<feature type="compositionally biased region" description="Low complexity" evidence="1">
    <location>
        <begin position="117"/>
        <end position="127"/>
    </location>
</feature>
<dbReference type="AlphaFoldDB" id="A0A2P5ELE4"/>
<comment type="caution">
    <text evidence="2">The sequence shown here is derived from an EMBL/GenBank/DDBJ whole genome shotgun (WGS) entry which is preliminary data.</text>
</comment>
<sequence length="185" mass="21289">MYKDRKNSLNMYCRLNRGDEEDIAIPRACCVIPLDMTEKAWNKCVDLFNSEEYRAMSRRNTKSTISRDPDTEEMQPIVENYWQRYMDPTVGTWPSAEHDIRRGYRRGVGPKLNGAASISTTTSSPTHQQPPVPDPELQDFFIQVQNYLAVAYQYEQTPIALPVPPMPPPLALRSRYWPQPPPSPS</sequence>
<evidence type="ECO:0000313" key="2">
    <source>
        <dbReference type="EMBL" id="PON86364.1"/>
    </source>
</evidence>
<proteinExistence type="predicted"/>
<gene>
    <name evidence="2" type="ORF">TorRG33x02_178160</name>
</gene>
<reference evidence="3" key="1">
    <citation type="submission" date="2016-06" db="EMBL/GenBank/DDBJ databases">
        <title>Parallel loss of symbiosis genes in relatives of nitrogen-fixing non-legume Parasponia.</title>
        <authorList>
            <person name="Van Velzen R."/>
            <person name="Holmer R."/>
            <person name="Bu F."/>
            <person name="Rutten L."/>
            <person name="Van Zeijl A."/>
            <person name="Liu W."/>
            <person name="Santuari L."/>
            <person name="Cao Q."/>
            <person name="Sharma T."/>
            <person name="Shen D."/>
            <person name="Roswanjaya Y."/>
            <person name="Wardhani T."/>
            <person name="Kalhor M.S."/>
            <person name="Jansen J."/>
            <person name="Van den Hoogen J."/>
            <person name="Gungor B."/>
            <person name="Hartog M."/>
            <person name="Hontelez J."/>
            <person name="Verver J."/>
            <person name="Yang W.-C."/>
            <person name="Schijlen E."/>
            <person name="Repin R."/>
            <person name="Schilthuizen M."/>
            <person name="Schranz E."/>
            <person name="Heidstra R."/>
            <person name="Miyata K."/>
            <person name="Fedorova E."/>
            <person name="Kohlen W."/>
            <person name="Bisseling T."/>
            <person name="Smit S."/>
            <person name="Geurts R."/>
        </authorList>
    </citation>
    <scope>NUCLEOTIDE SEQUENCE [LARGE SCALE GENOMIC DNA]</scope>
    <source>
        <strain evidence="3">cv. RG33-2</strain>
    </source>
</reference>
<dbReference type="EMBL" id="JXTC01000133">
    <property type="protein sequence ID" value="PON86364.1"/>
    <property type="molecule type" value="Genomic_DNA"/>
</dbReference>
<dbReference type="Proteomes" id="UP000237000">
    <property type="component" value="Unassembled WGS sequence"/>
</dbReference>
<organism evidence="2 3">
    <name type="scientific">Trema orientale</name>
    <name type="common">Charcoal tree</name>
    <name type="synonym">Celtis orientalis</name>
    <dbReference type="NCBI Taxonomy" id="63057"/>
    <lineage>
        <taxon>Eukaryota</taxon>
        <taxon>Viridiplantae</taxon>
        <taxon>Streptophyta</taxon>
        <taxon>Embryophyta</taxon>
        <taxon>Tracheophyta</taxon>
        <taxon>Spermatophyta</taxon>
        <taxon>Magnoliopsida</taxon>
        <taxon>eudicotyledons</taxon>
        <taxon>Gunneridae</taxon>
        <taxon>Pentapetalae</taxon>
        <taxon>rosids</taxon>
        <taxon>fabids</taxon>
        <taxon>Rosales</taxon>
        <taxon>Cannabaceae</taxon>
        <taxon>Trema</taxon>
    </lineage>
</organism>
<feature type="region of interest" description="Disordered" evidence="1">
    <location>
        <begin position="107"/>
        <end position="135"/>
    </location>
</feature>
<evidence type="ECO:0000256" key="1">
    <source>
        <dbReference type="SAM" id="MobiDB-lite"/>
    </source>
</evidence>
<protein>
    <submittedName>
        <fullName evidence="2">Uncharacterized protein</fullName>
    </submittedName>
</protein>
<dbReference type="InParanoid" id="A0A2P5ELE4"/>
<accession>A0A2P5ELE4</accession>